<sequence length="917" mass="100222">MEDVQDLLAQYGQWRRDETASYDDRAEQLADIVTLLLGQSVPGDSVQRYDHEDGPGLMYEFEGWDYILRLDENDDELFLGRKKLIPTSGGAHGGRWASLVWTADTIGEDLVARTREFGGTVLDRSHLEAAAAGMRPLAELIRDHFRRRQTNLPLLSLLTAGGRAPDEWSMTPTARLVSPPSVKTQTWAGTSAELLLVGQKQQDRPTGMALLPDQKALVTTPNGLLEVDTVRGNAHWYLALPGCHGAPVVRENGAVLVLCGSTLVRWHDGRLNAIAGGFEDGAVLLPGPDGEPWVLSGSGVTFNTGQGTLALTRAGDQVGDQVSYPITFEASVRSAVWLDRRRFFLAASGHSAVIDLARTTDAGQLNDWIRTPVSYPGHVLPAGTDSVVSASPDGTGIGVGLHRTEITSRTSEPLLHTQLGEIFGLVQEPDDGPAYLLASLPDNDPTHVRPVLMRLTGHHTSAPTMPPPPVAPTIGYEAVSQSARGERRDYRLDRLPLAREGQAEVFRAEHKDTGTIVAFKKRIGKGARDERRMRREVEAALKFGGNPHVMPVLDFGPAHDWFVMPLAEATVEDKRTELQDPAQLHILVGAVAAGLADAHRHGWIHRDIKPSNILLLEGRWTVADWGIVRRARGETSTAGLLTRAGIGTEGFAAPELSVDGHDITPASDIYSLGQLIGWISTGTWPQANVPLLPPPGPWYGVVRQATQLDSAQRPQDINTFLNLVERETGFQDELPITRATRLLEDANERGDTAAAAQLLTLAADQPNSYELYLDVVTKLNIPDATAALLANPQQTTAVLQALTGHAAGDRGDWPTWEEADRAVWWLLRVACLSAQKHQWPMLDDAVQGMCDWDGRWDRWDPRNTIRDWLRTLTGQAAATVASALRAQPHGARHYHEVIDDRRADTAIRSAIHAAQRT</sequence>
<dbReference type="EC" id="2.7.11.1" evidence="1"/>
<keyword evidence="2" id="KW-0723">Serine/threonine-protein kinase</keyword>
<dbReference type="GO" id="GO:0004674">
    <property type="term" value="F:protein serine/threonine kinase activity"/>
    <property type="evidence" value="ECO:0007669"/>
    <property type="project" value="UniProtKB-KW"/>
</dbReference>
<protein>
    <recommendedName>
        <fullName evidence="1">non-specific serine/threonine protein kinase</fullName>
        <ecNumber evidence="1">2.7.11.1</ecNumber>
    </recommendedName>
</protein>
<reference evidence="8" key="2">
    <citation type="submission" date="2020-09" db="EMBL/GenBank/DDBJ databases">
        <authorList>
            <person name="Sun Q."/>
            <person name="Ohkuma M."/>
        </authorList>
    </citation>
    <scope>NUCLEOTIDE SEQUENCE</scope>
    <source>
        <strain evidence="8">JCM 4988</strain>
    </source>
</reference>
<keyword evidence="6" id="KW-0067">ATP-binding</keyword>
<accession>A0A918V398</accession>
<dbReference type="PANTHER" id="PTHR43289">
    <property type="entry name" value="MITOGEN-ACTIVATED PROTEIN KINASE KINASE KINASE 20-RELATED"/>
    <property type="match status" value="1"/>
</dbReference>
<dbReference type="EMBL" id="BMWG01000027">
    <property type="protein sequence ID" value="GGZ58020.1"/>
    <property type="molecule type" value="Genomic_DNA"/>
</dbReference>
<dbReference type="Gene3D" id="1.10.510.10">
    <property type="entry name" value="Transferase(Phosphotransferase) domain 1"/>
    <property type="match status" value="1"/>
</dbReference>
<name>A0A918V398_9ACTN</name>
<dbReference type="AlphaFoldDB" id="A0A918V398"/>
<dbReference type="PANTHER" id="PTHR43289:SF6">
    <property type="entry name" value="SERINE_THREONINE-PROTEIN KINASE NEKL-3"/>
    <property type="match status" value="1"/>
</dbReference>
<keyword evidence="9" id="KW-1185">Reference proteome</keyword>
<dbReference type="InterPro" id="IPR000719">
    <property type="entry name" value="Prot_kinase_dom"/>
</dbReference>
<evidence type="ECO:0000313" key="9">
    <source>
        <dbReference type="Proteomes" id="UP000630936"/>
    </source>
</evidence>
<dbReference type="Gene3D" id="3.30.200.20">
    <property type="entry name" value="Phosphorylase Kinase, domain 1"/>
    <property type="match status" value="1"/>
</dbReference>
<evidence type="ECO:0000256" key="6">
    <source>
        <dbReference type="ARBA" id="ARBA00022840"/>
    </source>
</evidence>
<dbReference type="Pfam" id="PF00069">
    <property type="entry name" value="Pkinase"/>
    <property type="match status" value="1"/>
</dbReference>
<reference evidence="8" key="1">
    <citation type="journal article" date="2014" name="Int. J. Syst. Evol. Microbiol.">
        <title>Complete genome sequence of Corynebacterium casei LMG S-19264T (=DSM 44701T), isolated from a smear-ripened cheese.</title>
        <authorList>
            <consortium name="US DOE Joint Genome Institute (JGI-PGF)"/>
            <person name="Walter F."/>
            <person name="Albersmeier A."/>
            <person name="Kalinowski J."/>
            <person name="Ruckert C."/>
        </authorList>
    </citation>
    <scope>NUCLEOTIDE SEQUENCE</scope>
    <source>
        <strain evidence="8">JCM 4988</strain>
    </source>
</reference>
<evidence type="ECO:0000256" key="1">
    <source>
        <dbReference type="ARBA" id="ARBA00012513"/>
    </source>
</evidence>
<dbReference type="PROSITE" id="PS50011">
    <property type="entry name" value="PROTEIN_KINASE_DOM"/>
    <property type="match status" value="1"/>
</dbReference>
<organism evidence="8 9">
    <name type="scientific">Streptomyces inusitatus</name>
    <dbReference type="NCBI Taxonomy" id="68221"/>
    <lineage>
        <taxon>Bacteria</taxon>
        <taxon>Bacillati</taxon>
        <taxon>Actinomycetota</taxon>
        <taxon>Actinomycetes</taxon>
        <taxon>Kitasatosporales</taxon>
        <taxon>Streptomycetaceae</taxon>
        <taxon>Streptomyces</taxon>
    </lineage>
</organism>
<dbReference type="RefSeq" id="WP_190126398.1">
    <property type="nucleotide sequence ID" value="NZ_BMWG01000027.1"/>
</dbReference>
<comment type="caution">
    <text evidence="8">The sequence shown here is derived from an EMBL/GenBank/DDBJ whole genome shotgun (WGS) entry which is preliminary data.</text>
</comment>
<evidence type="ECO:0000256" key="3">
    <source>
        <dbReference type="ARBA" id="ARBA00022679"/>
    </source>
</evidence>
<dbReference type="CDD" id="cd14014">
    <property type="entry name" value="STKc_PknB_like"/>
    <property type="match status" value="1"/>
</dbReference>
<dbReference type="GO" id="GO:0005524">
    <property type="term" value="F:ATP binding"/>
    <property type="evidence" value="ECO:0007669"/>
    <property type="project" value="UniProtKB-KW"/>
</dbReference>
<evidence type="ECO:0000256" key="5">
    <source>
        <dbReference type="ARBA" id="ARBA00022777"/>
    </source>
</evidence>
<feature type="domain" description="Protein kinase" evidence="7">
    <location>
        <begin position="491"/>
        <end position="761"/>
    </location>
</feature>
<gene>
    <name evidence="8" type="ORF">GCM10010387_59860</name>
</gene>
<evidence type="ECO:0000256" key="2">
    <source>
        <dbReference type="ARBA" id="ARBA00022527"/>
    </source>
</evidence>
<evidence type="ECO:0000259" key="7">
    <source>
        <dbReference type="PROSITE" id="PS50011"/>
    </source>
</evidence>
<keyword evidence="4" id="KW-0547">Nucleotide-binding</keyword>
<dbReference type="SUPFAM" id="SSF56112">
    <property type="entry name" value="Protein kinase-like (PK-like)"/>
    <property type="match status" value="1"/>
</dbReference>
<keyword evidence="5" id="KW-0418">Kinase</keyword>
<evidence type="ECO:0000256" key="4">
    <source>
        <dbReference type="ARBA" id="ARBA00022741"/>
    </source>
</evidence>
<evidence type="ECO:0000313" key="8">
    <source>
        <dbReference type="EMBL" id="GGZ58020.1"/>
    </source>
</evidence>
<dbReference type="SMART" id="SM00220">
    <property type="entry name" value="S_TKc"/>
    <property type="match status" value="1"/>
</dbReference>
<dbReference type="InterPro" id="IPR011009">
    <property type="entry name" value="Kinase-like_dom_sf"/>
</dbReference>
<dbReference type="Proteomes" id="UP000630936">
    <property type="component" value="Unassembled WGS sequence"/>
</dbReference>
<proteinExistence type="predicted"/>
<keyword evidence="3" id="KW-0808">Transferase</keyword>